<evidence type="ECO:0000313" key="1">
    <source>
        <dbReference type="EMBL" id="QRG10082.1"/>
    </source>
</evidence>
<geneLocation type="plasmid" evidence="1 2">
    <name>unnamed2</name>
</geneLocation>
<dbReference type="AlphaFoldDB" id="A0A974PUN0"/>
<dbReference type="RefSeq" id="WP_203196963.1">
    <property type="nucleotide sequence ID" value="NZ_CP063364.1"/>
</dbReference>
<dbReference type="Proteomes" id="UP000596427">
    <property type="component" value="Plasmid unnamed2"/>
</dbReference>
<proteinExistence type="predicted"/>
<reference evidence="1 2" key="1">
    <citation type="submission" date="2020-10" db="EMBL/GenBank/DDBJ databases">
        <title>Degradation of 1,4-Dioxane by Xanthobacter sp. YN2, via a Novel Group-2 Soluble Di-Iron Monooxygenase.</title>
        <authorList>
            <person name="Ma F."/>
            <person name="Wang Y."/>
            <person name="Yang J."/>
            <person name="Guo H."/>
            <person name="Su D."/>
            <person name="Yu L."/>
        </authorList>
    </citation>
    <scope>NUCLEOTIDE SEQUENCE [LARGE SCALE GENOMIC DNA]</scope>
    <source>
        <strain evidence="1 2">YN2</strain>
        <plasmid evidence="1 2">unnamed2</plasmid>
    </source>
</reference>
<protein>
    <recommendedName>
        <fullName evidence="3">Sce7726 family protein</fullName>
    </recommendedName>
</protein>
<accession>A0A974PUN0</accession>
<evidence type="ECO:0000313" key="2">
    <source>
        <dbReference type="Proteomes" id="UP000596427"/>
    </source>
</evidence>
<sequence length="232" mass="26200">MSAVDVVAATAETPARVRRGSAAEWEIRDALVLYLRAHLPQARIIHELVCGGRRVDVAAVEPERILLFEIKSEKDTLDRVEAQTKAFALYGHFVAVVAAAKWFETQQSSYFPGSYSVWKGPDLPWSTKTWRYPEIPGDTRGGWKLPGRGREDRSKPLASPDLLELLWNSELRTEAARAGMRVPSRWTRCDLFHAMSWEMAGRDVTRAVCRQLRSRPFVEADPPIEEVAPCLV</sequence>
<dbReference type="EMBL" id="CP063364">
    <property type="protein sequence ID" value="QRG10082.1"/>
    <property type="molecule type" value="Genomic_DNA"/>
</dbReference>
<keyword evidence="1" id="KW-0614">Plasmid</keyword>
<dbReference type="KEGG" id="xdi:EZH22_30610"/>
<keyword evidence="2" id="KW-1185">Reference proteome</keyword>
<name>A0A974PUN0_9HYPH</name>
<gene>
    <name evidence="1" type="ORF">EZH22_30610</name>
</gene>
<evidence type="ECO:0008006" key="3">
    <source>
        <dbReference type="Google" id="ProtNLM"/>
    </source>
</evidence>
<organism evidence="1 2">
    <name type="scientific">Xanthobacter dioxanivorans</name>
    <dbReference type="NCBI Taxonomy" id="2528964"/>
    <lineage>
        <taxon>Bacteria</taxon>
        <taxon>Pseudomonadati</taxon>
        <taxon>Pseudomonadota</taxon>
        <taxon>Alphaproteobacteria</taxon>
        <taxon>Hyphomicrobiales</taxon>
        <taxon>Xanthobacteraceae</taxon>
        <taxon>Xanthobacter</taxon>
    </lineage>
</organism>